<comment type="similarity">
    <text evidence="1">Belongs to the D-glutamate cyclase family.</text>
</comment>
<organism evidence="3 4">
    <name type="scientific">Phyllosticta citrichinensis</name>
    <dbReference type="NCBI Taxonomy" id="1130410"/>
    <lineage>
        <taxon>Eukaryota</taxon>
        <taxon>Fungi</taxon>
        <taxon>Dikarya</taxon>
        <taxon>Ascomycota</taxon>
        <taxon>Pezizomycotina</taxon>
        <taxon>Dothideomycetes</taxon>
        <taxon>Dothideomycetes incertae sedis</taxon>
        <taxon>Botryosphaeriales</taxon>
        <taxon>Phyllostictaceae</taxon>
        <taxon>Phyllosticta</taxon>
    </lineage>
</organism>
<dbReference type="PANTHER" id="PTHR32022:SF10">
    <property type="entry name" value="D-GLUTAMATE CYCLASE, MITOCHONDRIAL"/>
    <property type="match status" value="1"/>
</dbReference>
<dbReference type="Proteomes" id="UP001456524">
    <property type="component" value="Unassembled WGS sequence"/>
</dbReference>
<dbReference type="SUPFAM" id="SSF160920">
    <property type="entry name" value="PSTPO5379-like"/>
    <property type="match status" value="1"/>
</dbReference>
<sequence>MEFKKDPHVDHGIHCTPIRDHGPRHAARDNAILSTSGVAPGSLQANLIVLPSRYASDFRLLCKRNPVPGPLLAESADVGSFDKLNSWIDGVAGDSVAGGIDIRKDAPRFMVYKDGQLVKSKCEDVVGEWTGDHVAFLIGCSYSFETALAEAGLPPRHMVLGRVVPMYRTNIRLCPAGAITGGTYVVSMRPYKKADIEKVRDVTRPYVTTHGEPVAWGWDAVKALGIDNVNKVDWGEPPVTENGDPLGHGDENNVPVFFGCGVTPQEAVMSANLSGTIMGHAPGHMIVLDVKDEDVIQKS</sequence>
<dbReference type="Pfam" id="PF07286">
    <property type="entry name" value="D-Glu_cyclase"/>
    <property type="match status" value="1"/>
</dbReference>
<keyword evidence="4" id="KW-1185">Reference proteome</keyword>
<evidence type="ECO:0000313" key="3">
    <source>
        <dbReference type="EMBL" id="KAK8173975.1"/>
    </source>
</evidence>
<evidence type="ECO:0000256" key="1">
    <source>
        <dbReference type="ARBA" id="ARBA00007896"/>
    </source>
</evidence>
<evidence type="ECO:0000313" key="4">
    <source>
        <dbReference type="Proteomes" id="UP001456524"/>
    </source>
</evidence>
<dbReference type="Gene3D" id="3.30.2040.10">
    <property type="entry name" value="PSTPO5379-like domain"/>
    <property type="match status" value="1"/>
</dbReference>
<accession>A0ABR1Y066</accession>
<gene>
    <name evidence="3" type="ORF">IWX90DRAFT_465010</name>
</gene>
<dbReference type="Gene3D" id="3.40.1640.10">
    <property type="entry name" value="PSTPO5379-like"/>
    <property type="match status" value="1"/>
</dbReference>
<protein>
    <submittedName>
        <fullName evidence="3">DUF1445-domain-containing protein</fullName>
    </submittedName>
</protein>
<name>A0ABR1Y066_9PEZI</name>
<keyword evidence="2" id="KW-0456">Lyase</keyword>
<dbReference type="EMBL" id="JBBWUH010000003">
    <property type="protein sequence ID" value="KAK8173975.1"/>
    <property type="molecule type" value="Genomic_DNA"/>
</dbReference>
<evidence type="ECO:0000256" key="2">
    <source>
        <dbReference type="ARBA" id="ARBA00023239"/>
    </source>
</evidence>
<comment type="caution">
    <text evidence="3">The sequence shown here is derived from an EMBL/GenBank/DDBJ whole genome shotgun (WGS) entry which is preliminary data.</text>
</comment>
<reference evidence="3 4" key="1">
    <citation type="journal article" date="2022" name="G3 (Bethesda)">
        <title>Enemy or ally: a genomic approach to elucidate the lifestyle of Phyllosticta citrichinaensis.</title>
        <authorList>
            <person name="Buijs V.A."/>
            <person name="Groenewald J.Z."/>
            <person name="Haridas S."/>
            <person name="LaButti K.M."/>
            <person name="Lipzen A."/>
            <person name="Martin F.M."/>
            <person name="Barry K."/>
            <person name="Grigoriev I.V."/>
            <person name="Crous P.W."/>
            <person name="Seidl M.F."/>
        </authorList>
    </citation>
    <scope>NUCLEOTIDE SEQUENCE [LARGE SCALE GENOMIC DNA]</scope>
    <source>
        <strain evidence="3 4">CBS 129764</strain>
    </source>
</reference>
<dbReference type="InterPro" id="IPR009906">
    <property type="entry name" value="D-Glu_cyclase"/>
</dbReference>
<proteinExistence type="inferred from homology"/>
<dbReference type="InterPro" id="IPR038021">
    <property type="entry name" value="Putative_hydro-lyase"/>
</dbReference>
<dbReference type="PANTHER" id="PTHR32022">
    <property type="entry name" value="D-GLUTAMATE CYCLASE, MITOCHONDRIAL"/>
    <property type="match status" value="1"/>
</dbReference>